<dbReference type="AlphaFoldDB" id="A9WBZ7"/>
<protein>
    <submittedName>
        <fullName evidence="3">Laminin G</fullName>
    </submittedName>
</protein>
<dbReference type="EnsemblBacteria" id="ABY36949">
    <property type="protein sequence ID" value="ABY36949"/>
    <property type="gene ID" value="Caur_3771"/>
</dbReference>
<dbReference type="InterPro" id="IPR001791">
    <property type="entry name" value="Laminin_G"/>
</dbReference>
<dbReference type="SUPFAM" id="SSF49899">
    <property type="entry name" value="Concanavalin A-like lectins/glucanases"/>
    <property type="match status" value="1"/>
</dbReference>
<dbReference type="KEGG" id="cau:Caur_3771"/>
<dbReference type="SMART" id="SM00282">
    <property type="entry name" value="LamG"/>
    <property type="match status" value="1"/>
</dbReference>
<dbReference type="STRING" id="324602.Caur_3771"/>
<evidence type="ECO:0000313" key="4">
    <source>
        <dbReference type="Proteomes" id="UP000002008"/>
    </source>
</evidence>
<dbReference type="EMBL" id="CP000909">
    <property type="protein sequence ID" value="ABY36949.1"/>
    <property type="molecule type" value="Genomic_DNA"/>
</dbReference>
<dbReference type="Pfam" id="PF13385">
    <property type="entry name" value="Laminin_G_3"/>
    <property type="match status" value="1"/>
</dbReference>
<gene>
    <name evidence="3" type="ordered locus">Caur_3771</name>
</gene>
<reference evidence="4" key="1">
    <citation type="journal article" date="2011" name="BMC Genomics">
        <title>Complete genome sequence of the filamentous anoxygenic phototrophic bacterium Chloroflexus aurantiacus.</title>
        <authorList>
            <person name="Tang K.H."/>
            <person name="Barry K."/>
            <person name="Chertkov O."/>
            <person name="Dalin E."/>
            <person name="Han C.S."/>
            <person name="Hauser L.J."/>
            <person name="Honchak B.M."/>
            <person name="Karbach L.E."/>
            <person name="Land M.L."/>
            <person name="Lapidus A."/>
            <person name="Larimer F.W."/>
            <person name="Mikhailova N."/>
            <person name="Pitluck S."/>
            <person name="Pierson B.K."/>
            <person name="Blankenship R.E."/>
        </authorList>
    </citation>
    <scope>NUCLEOTIDE SEQUENCE [LARGE SCALE GENOMIC DNA]</scope>
    <source>
        <strain evidence="4">ATCC 29366 / DSM 635 / J-10-fl</strain>
    </source>
</reference>
<dbReference type="eggNOG" id="COG3266">
    <property type="taxonomic scope" value="Bacteria"/>
</dbReference>
<evidence type="ECO:0000313" key="3">
    <source>
        <dbReference type="EMBL" id="ABY36949.1"/>
    </source>
</evidence>
<feature type="domain" description="Laminin G" evidence="2">
    <location>
        <begin position="81"/>
        <end position="234"/>
    </location>
</feature>
<dbReference type="RefSeq" id="WP_012259602.1">
    <property type="nucleotide sequence ID" value="NC_010175.1"/>
</dbReference>
<dbReference type="Gene3D" id="2.60.120.200">
    <property type="match status" value="1"/>
</dbReference>
<dbReference type="HOGENOM" id="CLU_051808_0_0_0"/>
<accession>A9WBZ7</accession>
<dbReference type="InParanoid" id="A9WBZ7"/>
<feature type="region of interest" description="Disordered" evidence="1">
    <location>
        <begin position="269"/>
        <end position="418"/>
    </location>
</feature>
<evidence type="ECO:0000256" key="1">
    <source>
        <dbReference type="SAM" id="MobiDB-lite"/>
    </source>
</evidence>
<evidence type="ECO:0000259" key="2">
    <source>
        <dbReference type="SMART" id="SM00282"/>
    </source>
</evidence>
<feature type="compositionally biased region" description="Polar residues" evidence="1">
    <location>
        <begin position="404"/>
        <end position="413"/>
    </location>
</feature>
<proteinExistence type="predicted"/>
<organism evidence="3 4">
    <name type="scientific">Chloroflexus aurantiacus (strain ATCC 29366 / DSM 635 / J-10-fl)</name>
    <dbReference type="NCBI Taxonomy" id="324602"/>
    <lineage>
        <taxon>Bacteria</taxon>
        <taxon>Bacillati</taxon>
        <taxon>Chloroflexota</taxon>
        <taxon>Chloroflexia</taxon>
        <taxon>Chloroflexales</taxon>
        <taxon>Chloroflexineae</taxon>
        <taxon>Chloroflexaceae</taxon>
        <taxon>Chloroflexus</taxon>
    </lineage>
</organism>
<feature type="compositionally biased region" description="Low complexity" evidence="1">
    <location>
        <begin position="293"/>
        <end position="402"/>
    </location>
</feature>
<dbReference type="InterPro" id="IPR013320">
    <property type="entry name" value="ConA-like_dom_sf"/>
</dbReference>
<dbReference type="Proteomes" id="UP000002008">
    <property type="component" value="Chromosome"/>
</dbReference>
<dbReference type="PATRIC" id="fig|324602.8.peg.4237"/>
<keyword evidence="4" id="KW-1185">Reference proteome</keyword>
<name>A9WBZ7_CHLAA</name>
<sequence>MECCTSQQWYQTVAKLTLSGLLVTFIAFSTFRASSPTQAQGGYSLRFYGSGTNDLDRVKIPLGPIDTNGRITASYPINVGDTFTIEFWMKATAAENNAPACPGGWYTGNIILDRDVFGAGDYGDYGVAICNQRLVVGVSVGTDDRLLIGSTVVTDGVWHHIAITRSASGHIRLFVDGQLDGTLSGASGRIDYRLNRITAYPTSDPYLVLGAEKHDVPGSRYYTGWIDDLRVSQSVRYTDNFTRPSTPHPLDPDTIALYRFDEGAGTFIGDSAPGGISSGELKPRPGGAAQHWSTDTPFSGGSSPTSTATASITPAMTASSTPGSTATATSTSTATPTGTRTTTPTSTRTATPTGTRTATPTGTRTTTPTGTRTATPTGTRTTTPTGTRTATPTGTRTALPTPSTTPSVNSAPTTPTPRVRAYIPLITRSHVTSSAQR</sequence>
<dbReference type="CDD" id="cd00110">
    <property type="entry name" value="LamG"/>
    <property type="match status" value="1"/>
</dbReference>